<evidence type="ECO:0000259" key="1">
    <source>
        <dbReference type="Pfam" id="PF12770"/>
    </source>
</evidence>
<feature type="domain" description="CHAT" evidence="1">
    <location>
        <begin position="395"/>
        <end position="648"/>
    </location>
</feature>
<dbReference type="InterPro" id="IPR024983">
    <property type="entry name" value="CHAT_dom"/>
</dbReference>
<evidence type="ECO:0000313" key="2">
    <source>
        <dbReference type="EMBL" id="OAN49716.1"/>
    </source>
</evidence>
<dbReference type="EMBL" id="LWQS01000011">
    <property type="protein sequence ID" value="OAN49716.1"/>
    <property type="molecule type" value="Genomic_DNA"/>
</dbReference>
<gene>
    <name evidence="2" type="ORF">A6A03_06560</name>
</gene>
<evidence type="ECO:0000313" key="3">
    <source>
        <dbReference type="Proteomes" id="UP000078287"/>
    </source>
</evidence>
<organism evidence="2 3">
    <name type="scientific">Chloroflexus islandicus</name>
    <dbReference type="NCBI Taxonomy" id="1707952"/>
    <lineage>
        <taxon>Bacteria</taxon>
        <taxon>Bacillati</taxon>
        <taxon>Chloroflexota</taxon>
        <taxon>Chloroflexia</taxon>
        <taxon>Chloroflexales</taxon>
        <taxon>Chloroflexineae</taxon>
        <taxon>Chloroflexaceae</taxon>
        <taxon>Chloroflexus</taxon>
    </lineage>
</organism>
<protein>
    <recommendedName>
        <fullName evidence="1">CHAT domain-containing protein</fullName>
    </recommendedName>
</protein>
<dbReference type="Proteomes" id="UP000078287">
    <property type="component" value="Unassembled WGS sequence"/>
</dbReference>
<reference evidence="2 3" key="1">
    <citation type="submission" date="2016-04" db="EMBL/GenBank/DDBJ databases">
        <title>Chloroflexus islandicus sp. nov., a thermophilic filamentous anoxygenic phototrophic bacterium from geyser Strokkur (Iceland).</title>
        <authorList>
            <person name="Gaisin V.A."/>
            <person name="Kalashnikov A.M."/>
            <person name="Sukhacheva M.V."/>
            <person name="Grouzdev D.S."/>
            <person name="Ivanov T.M."/>
            <person name="Kuznetsov B."/>
            <person name="Gorlenko V.M."/>
        </authorList>
    </citation>
    <scope>NUCLEOTIDE SEQUENCE [LARGE SCALE GENOMIC DNA]</scope>
    <source>
        <strain evidence="3">isl-2</strain>
    </source>
</reference>
<dbReference type="Pfam" id="PF12770">
    <property type="entry name" value="CHAT"/>
    <property type="match status" value="1"/>
</dbReference>
<proteinExistence type="predicted"/>
<sequence length="651" mass="70622">MDYAVTLLDEADLLARLGAWRSARRAYEQAHSIFSAKGLQQYAARAGLAGAKIRRDRDPSEIDAMLAGVLDQCAELPLEAADARLEQAWLALDRGHLDAASAKLAAELPPDAPPELHVKWLRLAGRLAELRGDRATALAMWQRALAQSRAAALIWQQREIHAELGRFFASSNVAEAIKHLEMAARIDDAMRAELSIEELIADFQDRRNDVLPVLARIAADQQQPERALRAAWRAKGSAIAELMARRAGQLPQFATPDIAALHQQIVRLRWEAAYYQQRDEEAKVAERRRELAQLEAQIYQLRLHAMTLAGGAAVGVTVDPATVAARMDADLLIEYLRCGDDLLACCLDRRGQITTTWLGSLTAVTDVLQKLELRQRKAAALPPAQHAALLPVTLPILRQLYDLLLAPLPLPPAGKLLIAPCAPLHYVPFAALWDGARYGYERYLIEQTPSGMLVSMPAPSGEPSPPLVVGASAEGQLGAVEREITAVQAALPNARVSVDDPAAVALLRALPQPPRILHLSAHTELGAEATIFAGLQLAGSMFTIADCYHLNLAGTELAVLSGCTTAHGIETGGAVLALQSALLIAGARWILVSLWQINDEATAVFMHHFYQALNAGQSPPEALRSCQHALRTDPAFVHPALWAAFAVVRRG</sequence>
<dbReference type="STRING" id="1707952.A6A03_06560"/>
<accession>A0A178MLY1</accession>
<dbReference type="AlphaFoldDB" id="A0A178MLY1"/>
<dbReference type="PANTHER" id="PTHR10098">
    <property type="entry name" value="RAPSYN-RELATED"/>
    <property type="match status" value="1"/>
</dbReference>
<name>A0A178MLY1_9CHLR</name>
<keyword evidence="3" id="KW-1185">Reference proteome</keyword>
<comment type="caution">
    <text evidence="2">The sequence shown here is derived from an EMBL/GenBank/DDBJ whole genome shotgun (WGS) entry which is preliminary data.</text>
</comment>